<sequence>MERFVQSIVAGGVVLIGACWLVALVEFGSAPWLVGVALALLGSGAVVAGILTELESGAFTVGEE</sequence>
<evidence type="ECO:0000313" key="3">
    <source>
        <dbReference type="Proteomes" id="UP000302218"/>
    </source>
</evidence>
<evidence type="ECO:0000313" key="2">
    <source>
        <dbReference type="EMBL" id="QCS41340.1"/>
    </source>
</evidence>
<dbReference type="AlphaFoldDB" id="A0A4V1FYI9"/>
<keyword evidence="1" id="KW-0472">Membrane</keyword>
<dbReference type="OrthoDB" id="177790at2157"/>
<keyword evidence="1" id="KW-1133">Transmembrane helix</keyword>
<dbReference type="EMBL" id="CP040330">
    <property type="protein sequence ID" value="QCS41340.1"/>
    <property type="molecule type" value="Genomic_DNA"/>
</dbReference>
<dbReference type="GeneID" id="40264178"/>
<dbReference type="PROSITE" id="PS51257">
    <property type="entry name" value="PROKAR_LIPOPROTEIN"/>
    <property type="match status" value="1"/>
</dbReference>
<accession>A0A4V1FYI9</accession>
<name>A0A4V1FYI9_9EURY</name>
<dbReference type="KEGG" id="nvr:FEJ81_02865"/>
<gene>
    <name evidence="2" type="ORF">FEJ81_02865</name>
</gene>
<proteinExistence type="predicted"/>
<keyword evidence="1" id="KW-0812">Transmembrane</keyword>
<protein>
    <submittedName>
        <fullName evidence="2">Uncharacterized protein</fullName>
    </submittedName>
</protein>
<organism evidence="2 3">
    <name type="scientific">Natrinema versiforme</name>
    <dbReference type="NCBI Taxonomy" id="88724"/>
    <lineage>
        <taxon>Archaea</taxon>
        <taxon>Methanobacteriati</taxon>
        <taxon>Methanobacteriota</taxon>
        <taxon>Stenosarchaea group</taxon>
        <taxon>Halobacteria</taxon>
        <taxon>Halobacteriales</taxon>
        <taxon>Natrialbaceae</taxon>
        <taxon>Natrinema</taxon>
    </lineage>
</organism>
<feature type="transmembrane region" description="Helical" evidence="1">
    <location>
        <begin position="7"/>
        <end position="25"/>
    </location>
</feature>
<dbReference type="Proteomes" id="UP000302218">
    <property type="component" value="Chromosome"/>
</dbReference>
<dbReference type="RefSeq" id="WP_138246702.1">
    <property type="nucleotide sequence ID" value="NZ_CP040330.1"/>
</dbReference>
<reference evidence="3" key="1">
    <citation type="submission" date="2019-05" db="EMBL/GenBank/DDBJ databases">
        <title>Genome sequence and methylation pattern of the halophilic Archaeon Natrinema versiforme BOL5-4.</title>
        <authorList>
            <person name="DasSarma P."/>
            <person name="Anton B.P."/>
            <person name="DasSarma S.L."/>
            <person name="Martinez F.L."/>
            <person name="Guzman D."/>
            <person name="Roberts R.J."/>
            <person name="DasSarma S."/>
        </authorList>
    </citation>
    <scope>NUCLEOTIDE SEQUENCE [LARGE SCALE GENOMIC DNA]</scope>
    <source>
        <strain evidence="3">BOL5-4</strain>
    </source>
</reference>
<evidence type="ECO:0000256" key="1">
    <source>
        <dbReference type="SAM" id="Phobius"/>
    </source>
</evidence>
<feature type="transmembrane region" description="Helical" evidence="1">
    <location>
        <begin position="31"/>
        <end position="51"/>
    </location>
</feature>